<feature type="domain" description="GP-PDE" evidence="9">
    <location>
        <begin position="82"/>
        <end position="353"/>
    </location>
</feature>
<evidence type="ECO:0000256" key="7">
    <source>
        <dbReference type="ARBA" id="ARBA00047512"/>
    </source>
</evidence>
<evidence type="ECO:0000259" key="9">
    <source>
        <dbReference type="PROSITE" id="PS51704"/>
    </source>
</evidence>
<dbReference type="Proteomes" id="UP000428333">
    <property type="component" value="Linkage Group LG07"/>
</dbReference>
<dbReference type="EC" id="3.1.4.46" evidence="2"/>
<dbReference type="FunFam" id="3.20.20.190:FF:000011">
    <property type="entry name" value="Glycerophosphodiester phosphodiesterase GDPDL3"/>
    <property type="match status" value="1"/>
</dbReference>
<evidence type="ECO:0000256" key="5">
    <source>
        <dbReference type="ARBA" id="ARBA00022801"/>
    </source>
</evidence>
<feature type="signal peptide" evidence="8">
    <location>
        <begin position="1"/>
        <end position="23"/>
    </location>
</feature>
<dbReference type="PANTHER" id="PTHR43620:SF7">
    <property type="entry name" value="GLYCEROPHOSPHODIESTER PHOSPHODIESTERASE GDPD5-RELATED"/>
    <property type="match status" value="1"/>
</dbReference>
<dbReference type="GO" id="GO:0008889">
    <property type="term" value="F:glycerophosphodiester phosphodiesterase activity"/>
    <property type="evidence" value="ECO:0007669"/>
    <property type="project" value="UniProtKB-EC"/>
</dbReference>
<keyword evidence="6" id="KW-0325">Glycoprotein</keyword>
<feature type="non-terminal residue" evidence="10">
    <location>
        <position position="1"/>
    </location>
</feature>
<dbReference type="PANTHER" id="PTHR43620">
    <property type="entry name" value="GLYCEROPHOSPHORYL DIESTER PHOSPHODIESTERASE"/>
    <property type="match status" value="1"/>
</dbReference>
<comment type="catalytic activity">
    <reaction evidence="7">
        <text>a sn-glycero-3-phosphodiester + H2O = an alcohol + sn-glycerol 3-phosphate + H(+)</text>
        <dbReference type="Rhea" id="RHEA:12969"/>
        <dbReference type="ChEBI" id="CHEBI:15377"/>
        <dbReference type="ChEBI" id="CHEBI:15378"/>
        <dbReference type="ChEBI" id="CHEBI:30879"/>
        <dbReference type="ChEBI" id="CHEBI:57597"/>
        <dbReference type="ChEBI" id="CHEBI:83408"/>
        <dbReference type="EC" id="3.1.4.46"/>
    </reaction>
</comment>
<dbReference type="Pfam" id="PF03009">
    <property type="entry name" value="GDPD"/>
    <property type="match status" value="1"/>
</dbReference>
<dbReference type="OrthoDB" id="1058301at2759"/>
<dbReference type="PROSITE" id="PS51704">
    <property type="entry name" value="GP_PDE"/>
    <property type="match status" value="2"/>
</dbReference>
<organism evidence="10 11">
    <name type="scientific">Rhododendron williamsianum</name>
    <dbReference type="NCBI Taxonomy" id="262921"/>
    <lineage>
        <taxon>Eukaryota</taxon>
        <taxon>Viridiplantae</taxon>
        <taxon>Streptophyta</taxon>
        <taxon>Embryophyta</taxon>
        <taxon>Tracheophyta</taxon>
        <taxon>Spermatophyta</taxon>
        <taxon>Magnoliopsida</taxon>
        <taxon>eudicotyledons</taxon>
        <taxon>Gunneridae</taxon>
        <taxon>Pentapetalae</taxon>
        <taxon>asterids</taxon>
        <taxon>Ericales</taxon>
        <taxon>Ericaceae</taxon>
        <taxon>Ericoideae</taxon>
        <taxon>Rhodoreae</taxon>
        <taxon>Rhododendron</taxon>
    </lineage>
</organism>
<gene>
    <name evidence="10" type="ORF">C3L33_11546</name>
</gene>
<dbReference type="InterPro" id="IPR030395">
    <property type="entry name" value="GP_PDE_dom"/>
</dbReference>
<keyword evidence="3 8" id="KW-0732">Signal</keyword>
<evidence type="ECO:0000313" key="10">
    <source>
        <dbReference type="EMBL" id="KAE9456530.1"/>
    </source>
</evidence>
<evidence type="ECO:0000256" key="6">
    <source>
        <dbReference type="ARBA" id="ARBA00023180"/>
    </source>
</evidence>
<dbReference type="Gene3D" id="3.20.20.190">
    <property type="entry name" value="Phosphatidylinositol (PI) phosphodiesterase"/>
    <property type="match status" value="3"/>
</dbReference>
<dbReference type="AlphaFoldDB" id="A0A6A4LDX4"/>
<dbReference type="CDD" id="cd08604">
    <property type="entry name" value="GDPD_SHV3_repeat_2"/>
    <property type="match status" value="1"/>
</dbReference>
<dbReference type="EMBL" id="QEFC01001721">
    <property type="protein sequence ID" value="KAE9456530.1"/>
    <property type="molecule type" value="Genomic_DNA"/>
</dbReference>
<reference evidence="10 11" key="1">
    <citation type="journal article" date="2019" name="Genome Biol. Evol.">
        <title>The Rhododendron genome and chromosomal organization provide insight into shared whole-genome duplications across the heath family (Ericaceae).</title>
        <authorList>
            <person name="Soza V.L."/>
            <person name="Lindsley D."/>
            <person name="Waalkes A."/>
            <person name="Ramage E."/>
            <person name="Patwardhan R.P."/>
            <person name="Burton J.N."/>
            <person name="Adey A."/>
            <person name="Kumar A."/>
            <person name="Qiu R."/>
            <person name="Shendure J."/>
            <person name="Hall B."/>
        </authorList>
    </citation>
    <scope>NUCLEOTIDE SEQUENCE [LARGE SCALE GENOMIC DNA]</scope>
    <source>
        <strain evidence="10">RSF 1966-606</strain>
    </source>
</reference>
<evidence type="ECO:0000313" key="11">
    <source>
        <dbReference type="Proteomes" id="UP000428333"/>
    </source>
</evidence>
<dbReference type="GO" id="GO:0006071">
    <property type="term" value="P:glycerol metabolic process"/>
    <property type="evidence" value="ECO:0007669"/>
    <property type="project" value="UniProtKB-KW"/>
</dbReference>
<evidence type="ECO:0000256" key="3">
    <source>
        <dbReference type="ARBA" id="ARBA00022729"/>
    </source>
</evidence>
<proteinExistence type="inferred from homology"/>
<dbReference type="GO" id="GO:0006629">
    <property type="term" value="P:lipid metabolic process"/>
    <property type="evidence" value="ECO:0007669"/>
    <property type="project" value="InterPro"/>
</dbReference>
<name>A0A6A4LDX4_9ERIC</name>
<sequence>MCKSRSLVTFLLLLLCSASLASAAQGSTAWQTLDGKVLRFLMDDGCEMEVLAVSTTNLCLYVPMIDMLIDNRLMFAFAGNAPLVIAHGGFSGLFPDSSSFAYQFAGQVSLDNVIFWCDVQLTKDAAGVCAPNLNLANNTDISNIFPNQSKTHSVNGVSIQGWFSVDFTLKELASVNCKCGSLFVSLAHDVFFTQHNSSMRSFVLSVFKSTIVDYVSSPEVNFLKGLVARLPTVTKLIYRFLGQNDVDPSINQTYGSLLSNLTFIKTFASGILVPKSYIWPVDASLYLLPHTTLVSDAHKAGLEVFASDFANDAPFAYNFNFDPVAESLSFIDNGNFTVDGMLSDFPITQSEAIACFAHIGKNSSGQESPLVISSKGASGDFPGCTDLAYQGAISDGVDILDCPVQMTKDGIAICLGSINLLDSTLVAQSPFSNLTTTISELGISYGIFTFSLTWSQIQTLTPAISNPYANYALTRDPINKNAGKFTTLSEFLVLAKNASSVSGVLISIEDAAYLAEYQGLDVTDVVLGTLQNASFSTQKVMIQSTNSSVLTKFKKESNYELIYVVDENIGGADNSSITEIKTFASAVVVSKSSVFTDNAEYLTGVTNVVQMLQAFQLQVFVQIFRNEFVSQAWDFFSDATVEINSYVMGAGIDGVVTEFPGTAARYKKNRCLGLGSKTPNYMSPVQPGSLYQLILPADLPPAEAPNPLLTESEVVEGPLPPVAILAPPPGNGSNQATPPTKSNAQLEVVSSVVPSFLAFLIATLALF</sequence>
<feature type="chain" id="PRO_5025617127" description="glycerophosphodiester phosphodiesterase" evidence="8">
    <location>
        <begin position="24"/>
        <end position="767"/>
    </location>
</feature>
<evidence type="ECO:0000256" key="1">
    <source>
        <dbReference type="ARBA" id="ARBA00007277"/>
    </source>
</evidence>
<evidence type="ECO:0000256" key="8">
    <source>
        <dbReference type="SAM" id="SignalP"/>
    </source>
</evidence>
<keyword evidence="4" id="KW-0319">Glycerol metabolism</keyword>
<evidence type="ECO:0000256" key="2">
    <source>
        <dbReference type="ARBA" id="ARBA00012247"/>
    </source>
</evidence>
<accession>A0A6A4LDX4</accession>
<evidence type="ECO:0000256" key="4">
    <source>
        <dbReference type="ARBA" id="ARBA00022798"/>
    </source>
</evidence>
<keyword evidence="5" id="KW-0378">Hydrolase</keyword>
<comment type="caution">
    <text evidence="10">The sequence shown here is derived from an EMBL/GenBank/DDBJ whole genome shotgun (WGS) entry which is preliminary data.</text>
</comment>
<feature type="domain" description="GP-PDE" evidence="9">
    <location>
        <begin position="369"/>
        <end position="667"/>
    </location>
</feature>
<dbReference type="SUPFAM" id="SSF51695">
    <property type="entry name" value="PLC-like phosphodiesterases"/>
    <property type="match status" value="2"/>
</dbReference>
<comment type="similarity">
    <text evidence="1">Belongs to the glycerophosphoryl diester phosphodiesterase family.</text>
</comment>
<keyword evidence="11" id="KW-1185">Reference proteome</keyword>
<protein>
    <recommendedName>
        <fullName evidence="2">glycerophosphodiester phosphodiesterase</fullName>
        <ecNumber evidence="2">3.1.4.46</ecNumber>
    </recommendedName>
</protein>
<dbReference type="InterPro" id="IPR017946">
    <property type="entry name" value="PLC-like_Pdiesterase_TIM-brl"/>
</dbReference>